<dbReference type="Proteomes" id="UP000004191">
    <property type="component" value="Unassembled WGS sequence"/>
</dbReference>
<dbReference type="Gene3D" id="1.20.1440.100">
    <property type="entry name" value="SG protein - dephosphorylation function"/>
    <property type="match status" value="1"/>
</dbReference>
<dbReference type="EMBL" id="AGEI01000007">
    <property type="protein sequence ID" value="EHR35799.1"/>
    <property type="molecule type" value="Genomic_DNA"/>
</dbReference>
<evidence type="ECO:0000256" key="3">
    <source>
        <dbReference type="ARBA" id="ARBA00009184"/>
    </source>
</evidence>
<comment type="caution">
    <text evidence="12">The sequence shown here is derived from an EMBL/GenBank/DDBJ whole genome shotgun (WGS) entry which is preliminary data.</text>
</comment>
<dbReference type="GO" id="GO:0036424">
    <property type="term" value="F:L-phosphoserine phosphatase activity"/>
    <property type="evidence" value="ECO:0007669"/>
    <property type="project" value="TreeGrafter"/>
</dbReference>
<name>H3NLN4_9FIRM</name>
<dbReference type="PATRIC" id="fig|883114.3.peg.241"/>
<accession>H3NLN4</accession>
<protein>
    <recommendedName>
        <fullName evidence="4">phosphoserine phosphatase</fullName>
        <ecNumber evidence="4">3.1.3.3</ecNumber>
    </recommendedName>
</protein>
<dbReference type="InterPro" id="IPR036412">
    <property type="entry name" value="HAD-like_sf"/>
</dbReference>
<dbReference type="Gene3D" id="3.40.50.1000">
    <property type="entry name" value="HAD superfamily/HAD-like"/>
    <property type="match status" value="1"/>
</dbReference>
<proteinExistence type="inferred from homology"/>
<evidence type="ECO:0000313" key="13">
    <source>
        <dbReference type="Proteomes" id="UP000004191"/>
    </source>
</evidence>
<gene>
    <name evidence="12" type="ORF">HMPREF9709_00245</name>
</gene>
<comment type="pathway">
    <text evidence="2">Amino-acid biosynthesis; L-serine biosynthesis; L-serine from 3-phospho-D-glycerate: step 3/3.</text>
</comment>
<dbReference type="NCBIfam" id="TIGR01490">
    <property type="entry name" value="HAD-SF-IB-hyp1"/>
    <property type="match status" value="1"/>
</dbReference>
<evidence type="ECO:0000256" key="1">
    <source>
        <dbReference type="ARBA" id="ARBA00001946"/>
    </source>
</evidence>
<dbReference type="PANTHER" id="PTHR43344">
    <property type="entry name" value="PHOSPHOSERINE PHOSPHATASE"/>
    <property type="match status" value="1"/>
</dbReference>
<keyword evidence="9" id="KW-0718">Serine biosynthesis</keyword>
<evidence type="ECO:0000256" key="6">
    <source>
        <dbReference type="ARBA" id="ARBA00022723"/>
    </source>
</evidence>
<comment type="catalytic activity">
    <reaction evidence="10">
        <text>O-phospho-L-serine + H2O = L-serine + phosphate</text>
        <dbReference type="Rhea" id="RHEA:21208"/>
        <dbReference type="ChEBI" id="CHEBI:15377"/>
        <dbReference type="ChEBI" id="CHEBI:33384"/>
        <dbReference type="ChEBI" id="CHEBI:43474"/>
        <dbReference type="ChEBI" id="CHEBI:57524"/>
        <dbReference type="EC" id="3.1.3.3"/>
    </reaction>
</comment>
<keyword evidence="13" id="KW-1185">Reference proteome</keyword>
<keyword evidence="6" id="KW-0479">Metal-binding</keyword>
<dbReference type="EC" id="3.1.3.3" evidence="4"/>
<dbReference type="PANTHER" id="PTHR43344:SF2">
    <property type="entry name" value="PHOSPHOSERINE PHOSPHATASE"/>
    <property type="match status" value="1"/>
</dbReference>
<organism evidence="12 13">
    <name type="scientific">Helcococcus kunzii ATCC 51366</name>
    <dbReference type="NCBI Taxonomy" id="883114"/>
    <lineage>
        <taxon>Bacteria</taxon>
        <taxon>Bacillati</taxon>
        <taxon>Bacillota</taxon>
        <taxon>Tissierellia</taxon>
        <taxon>Tissierellales</taxon>
        <taxon>Peptoniphilaceae</taxon>
        <taxon>Helcococcus</taxon>
    </lineage>
</organism>
<dbReference type="GO" id="GO:0000287">
    <property type="term" value="F:magnesium ion binding"/>
    <property type="evidence" value="ECO:0007669"/>
    <property type="project" value="TreeGrafter"/>
</dbReference>
<evidence type="ECO:0000256" key="8">
    <source>
        <dbReference type="ARBA" id="ARBA00022842"/>
    </source>
</evidence>
<dbReference type="HOGENOM" id="CLU_052657_1_2_9"/>
<keyword evidence="5" id="KW-0028">Amino-acid biosynthesis</keyword>
<dbReference type="GO" id="GO:0006564">
    <property type="term" value="P:L-serine biosynthetic process"/>
    <property type="evidence" value="ECO:0007669"/>
    <property type="project" value="UniProtKB-KW"/>
</dbReference>
<evidence type="ECO:0000256" key="9">
    <source>
        <dbReference type="ARBA" id="ARBA00023299"/>
    </source>
</evidence>
<evidence type="ECO:0000256" key="2">
    <source>
        <dbReference type="ARBA" id="ARBA00005135"/>
    </source>
</evidence>
<dbReference type="OrthoDB" id="9794212at2"/>
<sequence length="243" mass="28261">MIGAFFDIDGTLIRESIMLKHFNKLVKYGIIDEESYLKNIKAKYEAYEKRYGNYDDFIVEVGEVYRKKLIGLHKSIIIETANQVIKEGGELVYAYTRDRIKFHQKQGHKVFFVSGSPTYLVRMLGELYNIDDFQGTHYEFDEDGRFTGKISQMWDSESKLGEIQKLVEAHDIDVNNSYAYGDTNGDFSMLKTMKHATAINPSRKFLKMIKEDEDLSKRADIIVERKDIVYKLKPDVDLYALSE</sequence>
<dbReference type="SUPFAM" id="SSF56784">
    <property type="entry name" value="HAD-like"/>
    <property type="match status" value="1"/>
</dbReference>
<evidence type="ECO:0000256" key="7">
    <source>
        <dbReference type="ARBA" id="ARBA00022801"/>
    </source>
</evidence>
<evidence type="ECO:0000256" key="10">
    <source>
        <dbReference type="ARBA" id="ARBA00048138"/>
    </source>
</evidence>
<reference evidence="12 13" key="1">
    <citation type="submission" date="2012-01" db="EMBL/GenBank/DDBJ databases">
        <title>The Genome Sequence of Helcococcus kunzii ATCC 51366.</title>
        <authorList>
            <consortium name="The Broad Institute Genome Sequencing Platform"/>
            <person name="Earl A."/>
            <person name="Ward D."/>
            <person name="Feldgarden M."/>
            <person name="Gevers D."/>
            <person name="Huys G."/>
            <person name="Young S.K."/>
            <person name="Zeng Q."/>
            <person name="Gargeya S."/>
            <person name="Fitzgerald M."/>
            <person name="Haas B."/>
            <person name="Abouelleil A."/>
            <person name="Alvarado L."/>
            <person name="Arachchi H.M."/>
            <person name="Berlin A."/>
            <person name="Chapman S.B."/>
            <person name="Gearin G."/>
            <person name="Goldberg J."/>
            <person name="Griggs A."/>
            <person name="Gujja S."/>
            <person name="Hansen M."/>
            <person name="Heiman D."/>
            <person name="Howarth C."/>
            <person name="Larimer J."/>
            <person name="Lui A."/>
            <person name="MacDonald P.J.P."/>
            <person name="McCowen C."/>
            <person name="Montmayeur A."/>
            <person name="Murphy C."/>
            <person name="Neiman D."/>
            <person name="Pearson M."/>
            <person name="Priest M."/>
            <person name="Roberts A."/>
            <person name="Saif S."/>
            <person name="Shea T."/>
            <person name="Sisk P."/>
            <person name="Stolte C."/>
            <person name="Sykes S."/>
            <person name="Wortman J."/>
            <person name="Nusbaum C."/>
            <person name="Birren B."/>
        </authorList>
    </citation>
    <scope>NUCLEOTIDE SEQUENCE [LARGE SCALE GENOMIC DNA]</scope>
    <source>
        <strain evidence="12 13">ATCC 51366</strain>
    </source>
</reference>
<evidence type="ECO:0000256" key="11">
    <source>
        <dbReference type="ARBA" id="ARBA00048523"/>
    </source>
</evidence>
<dbReference type="AlphaFoldDB" id="H3NLN4"/>
<comment type="catalytic activity">
    <reaction evidence="11">
        <text>O-phospho-D-serine + H2O = D-serine + phosphate</text>
        <dbReference type="Rhea" id="RHEA:24873"/>
        <dbReference type="ChEBI" id="CHEBI:15377"/>
        <dbReference type="ChEBI" id="CHEBI:35247"/>
        <dbReference type="ChEBI" id="CHEBI:43474"/>
        <dbReference type="ChEBI" id="CHEBI:58680"/>
        <dbReference type="EC" id="3.1.3.3"/>
    </reaction>
</comment>
<dbReference type="GeneID" id="96998266"/>
<dbReference type="RefSeq" id="WP_005397161.1">
    <property type="nucleotide sequence ID" value="NZ_JH601088.1"/>
</dbReference>
<comment type="cofactor">
    <cofactor evidence="1">
        <name>Mg(2+)</name>
        <dbReference type="ChEBI" id="CHEBI:18420"/>
    </cofactor>
</comment>
<evidence type="ECO:0000256" key="5">
    <source>
        <dbReference type="ARBA" id="ARBA00022605"/>
    </source>
</evidence>
<dbReference type="InterPro" id="IPR050582">
    <property type="entry name" value="HAD-like_SerB"/>
</dbReference>
<keyword evidence="8" id="KW-0460">Magnesium</keyword>
<dbReference type="eggNOG" id="COG0560">
    <property type="taxonomic scope" value="Bacteria"/>
</dbReference>
<dbReference type="GO" id="GO:0005737">
    <property type="term" value="C:cytoplasm"/>
    <property type="evidence" value="ECO:0007669"/>
    <property type="project" value="TreeGrafter"/>
</dbReference>
<comment type="similarity">
    <text evidence="3">Belongs to the HAD-like hydrolase superfamily. SerB family.</text>
</comment>
<dbReference type="Pfam" id="PF12710">
    <property type="entry name" value="HAD"/>
    <property type="match status" value="1"/>
</dbReference>
<dbReference type="InterPro" id="IPR006385">
    <property type="entry name" value="HAD_hydro_SerB1"/>
</dbReference>
<dbReference type="NCBIfam" id="TIGR01488">
    <property type="entry name" value="HAD-SF-IB"/>
    <property type="match status" value="1"/>
</dbReference>
<dbReference type="STRING" id="883114.HMPREF9709_00245"/>
<evidence type="ECO:0000256" key="4">
    <source>
        <dbReference type="ARBA" id="ARBA00012640"/>
    </source>
</evidence>
<evidence type="ECO:0000313" key="12">
    <source>
        <dbReference type="EMBL" id="EHR35799.1"/>
    </source>
</evidence>
<dbReference type="InterPro" id="IPR023214">
    <property type="entry name" value="HAD_sf"/>
</dbReference>
<keyword evidence="7 12" id="KW-0378">Hydrolase</keyword>